<reference evidence="3" key="1">
    <citation type="submission" date="2016-12" db="EMBL/GenBank/DDBJ databases">
        <authorList>
            <person name="Rodrigo-Torres L."/>
            <person name="Arahal R.D."/>
            <person name="Lucena T."/>
        </authorList>
    </citation>
    <scope>NUCLEOTIDE SEQUENCE [LARGE SCALE GENOMIC DNA]</scope>
</reference>
<dbReference type="RefSeq" id="WP_073581478.1">
    <property type="nucleotide sequence ID" value="NZ_AP024897.1"/>
</dbReference>
<evidence type="ECO:0000313" key="2">
    <source>
        <dbReference type="EMBL" id="SHO55974.1"/>
    </source>
</evidence>
<dbReference type="AlphaFoldDB" id="A0A1M7YTK9"/>
<feature type="transmembrane region" description="Helical" evidence="1">
    <location>
        <begin position="100"/>
        <end position="120"/>
    </location>
</feature>
<sequence>MEINFNLRRRHLLLAASFFVSLLISAFIYKYQIHTLDNYNYFIFGDTLFSTKNKQADLSVFYYLVFIYIALFLVTYRFVNDEDLAALSVSIDSRRVFGSLSKFPLLILKLLISIVCFYFSYRVINIIYSISEWNLLAIGLVALSALYLMKKKSLSFLSLSQLMLAFSPIFMTNEVQHYRGNDILFPDSVWLYIYVWGICLTLLIASVKNAKKNQAILICSIFFILLLSVGDLARIYVPDEYHIGEMFTPYHQLFQIGQQSYVDYVPTKGWSHMVSGWFNHVFFDGTYLNYVISHRILKLLFITVLLLVSSCFIPNIYFLFISATSAFHTGDQYYPVLIGLFILSSMFAWRNYYRFLLLYAAFSFGYFIYYDAFGVAFGLSLFPLVLIVLHKIYKENQRPDNIHLLVFVFILCVAIYNYEYIYNSLLYCLDSARFNLFYWGNYGGVSKLVRSNYWVLVHLCWLYIVVVHYRKLTNNDKVWLSFLLIFPILVLSYMEGRADGSFVRARDFSAFYSIVSACLILYRYSKLEYRHKAFMLFISVLFLLAYHKFYLRYIPPHALENYKTIQLNPNFVFVDNSEIPLLGRGFIGSNNYKELKAEYQLIKKLGSDETFLIVDPYISQSARYSIFDKKIPTISHSVLNIPSLQSQLTELEKVKSSHVKIVRVSEGLLRYQLFYKYFLNGNYSLATYAGRKYLIENDLYHQLISEGMVQEAHLTDLPLIMYDISYLPVKWGSAVKNEKISHRIHSQTTPVKVERASKAEDNRYLLDNNGRFTFAQTQAEINQADFLLIDLSLEGKKECRVKLLWSDNPDGQFDNQRSIKFMVRSGINVVPLSNNYLWFKSNPIRKTELRVNFCSESTIRFNALDFAFYGKK</sequence>
<feature type="transmembrane region" description="Helical" evidence="1">
    <location>
        <begin position="478"/>
        <end position="496"/>
    </location>
</feature>
<feature type="transmembrane region" description="Helical" evidence="1">
    <location>
        <begin position="299"/>
        <end position="321"/>
    </location>
</feature>
<feature type="transmembrane region" description="Helical" evidence="1">
    <location>
        <begin position="126"/>
        <end position="147"/>
    </location>
</feature>
<feature type="transmembrane region" description="Helical" evidence="1">
    <location>
        <begin position="364"/>
        <end position="389"/>
    </location>
</feature>
<feature type="transmembrane region" description="Helical" evidence="1">
    <location>
        <begin position="333"/>
        <end position="352"/>
    </location>
</feature>
<evidence type="ECO:0000256" key="1">
    <source>
        <dbReference type="SAM" id="Phobius"/>
    </source>
</evidence>
<feature type="transmembrane region" description="Helical" evidence="1">
    <location>
        <begin position="60"/>
        <end position="79"/>
    </location>
</feature>
<dbReference type="EMBL" id="FRFG01000019">
    <property type="protein sequence ID" value="SHO55974.1"/>
    <property type="molecule type" value="Genomic_DNA"/>
</dbReference>
<protein>
    <submittedName>
        <fullName evidence="2">Uncharacterized protein</fullName>
    </submittedName>
</protein>
<feature type="transmembrane region" description="Helical" evidence="1">
    <location>
        <begin position="12"/>
        <end position="31"/>
    </location>
</feature>
<keyword evidence="1" id="KW-0472">Membrane</keyword>
<dbReference type="Proteomes" id="UP000184600">
    <property type="component" value="Unassembled WGS sequence"/>
</dbReference>
<feature type="transmembrane region" description="Helical" evidence="1">
    <location>
        <begin position="508"/>
        <end position="524"/>
    </location>
</feature>
<evidence type="ECO:0000313" key="3">
    <source>
        <dbReference type="Proteomes" id="UP000184600"/>
    </source>
</evidence>
<feature type="transmembrane region" description="Helical" evidence="1">
    <location>
        <begin position="154"/>
        <end position="171"/>
    </location>
</feature>
<keyword evidence="1" id="KW-1133">Transmembrane helix</keyword>
<feature type="transmembrane region" description="Helical" evidence="1">
    <location>
        <begin position="401"/>
        <end position="418"/>
    </location>
</feature>
<keyword evidence="1" id="KW-0812">Transmembrane</keyword>
<accession>A0A1M7YTK9</accession>
<feature type="transmembrane region" description="Helical" evidence="1">
    <location>
        <begin position="191"/>
        <end position="208"/>
    </location>
</feature>
<name>A0A1M7YTK9_9VIBR</name>
<feature type="transmembrane region" description="Helical" evidence="1">
    <location>
        <begin position="215"/>
        <end position="237"/>
    </location>
</feature>
<dbReference type="OrthoDB" id="7051564at2"/>
<feature type="transmembrane region" description="Helical" evidence="1">
    <location>
        <begin position="451"/>
        <end position="469"/>
    </location>
</feature>
<proteinExistence type="predicted"/>
<dbReference type="STRING" id="1117707.VQ7734_01735"/>
<gene>
    <name evidence="2" type="ORF">VQ7734_01735</name>
</gene>
<feature type="transmembrane region" description="Helical" evidence="1">
    <location>
        <begin position="533"/>
        <end position="551"/>
    </location>
</feature>
<organism evidence="2 3">
    <name type="scientific">Vibrio quintilis</name>
    <dbReference type="NCBI Taxonomy" id="1117707"/>
    <lineage>
        <taxon>Bacteria</taxon>
        <taxon>Pseudomonadati</taxon>
        <taxon>Pseudomonadota</taxon>
        <taxon>Gammaproteobacteria</taxon>
        <taxon>Vibrionales</taxon>
        <taxon>Vibrionaceae</taxon>
        <taxon>Vibrio</taxon>
    </lineage>
</organism>
<keyword evidence="3" id="KW-1185">Reference proteome</keyword>